<protein>
    <submittedName>
        <fullName evidence="2">Uncharacterized protein</fullName>
    </submittedName>
</protein>
<keyword evidence="3" id="KW-1185">Reference proteome</keyword>
<dbReference type="EMBL" id="CP020809">
    <property type="protein sequence ID" value="ART70538.1"/>
    <property type="molecule type" value="Genomic_DNA"/>
</dbReference>
<dbReference type="AlphaFoldDB" id="A0A1Y0C5M4"/>
<feature type="region of interest" description="Disordered" evidence="1">
    <location>
        <begin position="1"/>
        <end position="35"/>
    </location>
</feature>
<gene>
    <name evidence="2" type="ORF">BTO20_20130</name>
</gene>
<reference evidence="2 3" key="1">
    <citation type="submission" date="2017-04" db="EMBL/GenBank/DDBJ databases">
        <title>Whole Genome Sequence of 1,4-Dioxane Degrading Bacterium Mycobacterium dioxanotrophicus PH-06.</title>
        <authorList>
            <person name="He Y."/>
        </authorList>
    </citation>
    <scope>NUCLEOTIDE SEQUENCE [LARGE SCALE GENOMIC DNA]</scope>
    <source>
        <strain evidence="2 3">PH-06</strain>
    </source>
</reference>
<dbReference type="RefSeq" id="WP_087077996.1">
    <property type="nucleotide sequence ID" value="NZ_CP020809.1"/>
</dbReference>
<organism evidence="2 3">
    <name type="scientific">Mycobacterium dioxanotrophicus</name>
    <dbReference type="NCBI Taxonomy" id="482462"/>
    <lineage>
        <taxon>Bacteria</taxon>
        <taxon>Bacillati</taxon>
        <taxon>Actinomycetota</taxon>
        <taxon>Actinomycetes</taxon>
        <taxon>Mycobacteriales</taxon>
        <taxon>Mycobacteriaceae</taxon>
        <taxon>Mycobacterium</taxon>
    </lineage>
</organism>
<accession>A0A1Y0C5M4</accession>
<evidence type="ECO:0000313" key="2">
    <source>
        <dbReference type="EMBL" id="ART70538.1"/>
    </source>
</evidence>
<evidence type="ECO:0000256" key="1">
    <source>
        <dbReference type="SAM" id="MobiDB-lite"/>
    </source>
</evidence>
<proteinExistence type="predicted"/>
<name>A0A1Y0C5M4_9MYCO</name>
<sequence>MSRTYDRSEVPDLSEIGGHWDPRQPEYHQTPGGFVSPGRLVARIPGRDWPSSPEECTAGLRDAEWILGGRVLICTGCGLDGT</sequence>
<dbReference type="KEGG" id="mdx:BTO20_20130"/>
<evidence type="ECO:0000313" key="3">
    <source>
        <dbReference type="Proteomes" id="UP000195331"/>
    </source>
</evidence>
<feature type="compositionally biased region" description="Basic and acidic residues" evidence="1">
    <location>
        <begin position="1"/>
        <end position="10"/>
    </location>
</feature>
<dbReference type="Proteomes" id="UP000195331">
    <property type="component" value="Chromosome"/>
</dbReference>
<dbReference type="OrthoDB" id="3699207at2"/>